<keyword evidence="6" id="KW-1185">Reference proteome</keyword>
<name>A0ABW6VR58_9ACTN</name>
<organism evidence="5 6">
    <name type="scientific">Micromonospora parva</name>
    <dbReference type="NCBI Taxonomy" id="1464048"/>
    <lineage>
        <taxon>Bacteria</taxon>
        <taxon>Bacillati</taxon>
        <taxon>Actinomycetota</taxon>
        <taxon>Actinomycetes</taxon>
        <taxon>Micromonosporales</taxon>
        <taxon>Micromonosporaceae</taxon>
        <taxon>Micromonospora</taxon>
    </lineage>
</organism>
<dbReference type="RefSeq" id="WP_081883903.1">
    <property type="nucleotide sequence ID" value="NZ_JBEXXF010000007.1"/>
</dbReference>
<dbReference type="Proteomes" id="UP001602287">
    <property type="component" value="Unassembled WGS sequence"/>
</dbReference>
<dbReference type="Gene3D" id="2.10.109.10">
    <property type="entry name" value="Umud Fragment, subunit A"/>
    <property type="match status" value="1"/>
</dbReference>
<dbReference type="InterPro" id="IPR019533">
    <property type="entry name" value="Peptidase_S26"/>
</dbReference>
<gene>
    <name evidence="5" type="ORF">ACFY3B_10905</name>
</gene>
<dbReference type="CDD" id="cd06530">
    <property type="entry name" value="S26_SPase_I"/>
    <property type="match status" value="1"/>
</dbReference>
<comment type="caution">
    <text evidence="5">The sequence shown here is derived from an EMBL/GenBank/DDBJ whole genome shotgun (WGS) entry which is preliminary data.</text>
</comment>
<evidence type="ECO:0000256" key="1">
    <source>
        <dbReference type="ARBA" id="ARBA00004401"/>
    </source>
</evidence>
<accession>A0ABW6VR58</accession>
<comment type="similarity">
    <text evidence="2">Belongs to the peptidase S26 family.</text>
</comment>
<feature type="transmembrane region" description="Helical" evidence="3">
    <location>
        <begin position="20"/>
        <end position="41"/>
    </location>
</feature>
<keyword evidence="3" id="KW-0812">Transmembrane</keyword>
<dbReference type="InterPro" id="IPR000223">
    <property type="entry name" value="Pept_S26A_signal_pept_1"/>
</dbReference>
<dbReference type="InterPro" id="IPR036286">
    <property type="entry name" value="LexA/Signal_pep-like_sf"/>
</dbReference>
<keyword evidence="3" id="KW-1133">Transmembrane helix</keyword>
<dbReference type="PANTHER" id="PTHR43390:SF1">
    <property type="entry name" value="CHLOROPLAST PROCESSING PEPTIDASE"/>
    <property type="match status" value="1"/>
</dbReference>
<dbReference type="PRINTS" id="PR00727">
    <property type="entry name" value="LEADERPTASE"/>
</dbReference>
<dbReference type="Pfam" id="PF10502">
    <property type="entry name" value="Peptidase_S26"/>
    <property type="match status" value="2"/>
</dbReference>
<feature type="domain" description="Peptidase S26" evidence="4">
    <location>
        <begin position="131"/>
        <end position="168"/>
    </location>
</feature>
<sequence>MIQAATFGTPLAEASRAYELLLIVGSLAALAGAALLGWRLLTRRLVAVTVDGASMEPTYRDGDRVLVRRGRLPATGHVVVVEYPSVDGKWPLPPLRDGASAAEVGRRRWLIKRVAAAPGDPVPRDRVPALAEERVPPGMVVLLGDNPGSSFDSRRIGYFSGERILGAVLNAPRSPSP</sequence>
<comment type="subcellular location">
    <subcellularLocation>
        <location evidence="1">Cell membrane</location>
        <topology evidence="1">Single-pass type II membrane protein</topology>
    </subcellularLocation>
</comment>
<feature type="domain" description="Peptidase S26" evidence="4">
    <location>
        <begin position="31"/>
        <end position="123"/>
    </location>
</feature>
<evidence type="ECO:0000313" key="6">
    <source>
        <dbReference type="Proteomes" id="UP001602287"/>
    </source>
</evidence>
<evidence type="ECO:0000256" key="3">
    <source>
        <dbReference type="SAM" id="Phobius"/>
    </source>
</evidence>
<dbReference type="GeneID" id="95366930"/>
<evidence type="ECO:0000256" key="2">
    <source>
        <dbReference type="ARBA" id="ARBA00009370"/>
    </source>
</evidence>
<dbReference type="EMBL" id="JBIAZM010000003">
    <property type="protein sequence ID" value="MFF5200102.1"/>
    <property type="molecule type" value="Genomic_DNA"/>
</dbReference>
<dbReference type="PANTHER" id="PTHR43390">
    <property type="entry name" value="SIGNAL PEPTIDASE I"/>
    <property type="match status" value="1"/>
</dbReference>
<dbReference type="SUPFAM" id="SSF51306">
    <property type="entry name" value="LexA/Signal peptidase"/>
    <property type="match status" value="1"/>
</dbReference>
<protein>
    <submittedName>
        <fullName evidence="5">S26 family signal peptidase</fullName>
    </submittedName>
</protein>
<evidence type="ECO:0000259" key="4">
    <source>
        <dbReference type="Pfam" id="PF10502"/>
    </source>
</evidence>
<proteinExistence type="inferred from homology"/>
<keyword evidence="3" id="KW-0472">Membrane</keyword>
<reference evidence="5 6" key="1">
    <citation type="submission" date="2024-10" db="EMBL/GenBank/DDBJ databases">
        <title>The Natural Products Discovery Center: Release of the First 8490 Sequenced Strains for Exploring Actinobacteria Biosynthetic Diversity.</title>
        <authorList>
            <person name="Kalkreuter E."/>
            <person name="Kautsar S.A."/>
            <person name="Yang D."/>
            <person name="Bader C.D."/>
            <person name="Teijaro C.N."/>
            <person name="Fluegel L."/>
            <person name="Davis C.M."/>
            <person name="Simpson J.R."/>
            <person name="Lauterbach L."/>
            <person name="Steele A.D."/>
            <person name="Gui C."/>
            <person name="Meng S."/>
            <person name="Li G."/>
            <person name="Viehrig K."/>
            <person name="Ye F."/>
            <person name="Su P."/>
            <person name="Kiefer A.F."/>
            <person name="Nichols A."/>
            <person name="Cepeda A.J."/>
            <person name="Yan W."/>
            <person name="Fan B."/>
            <person name="Jiang Y."/>
            <person name="Adhikari A."/>
            <person name="Zheng C.-J."/>
            <person name="Schuster L."/>
            <person name="Cowan T.M."/>
            <person name="Smanski M.J."/>
            <person name="Chevrette M.G."/>
            <person name="De Carvalho L.P.S."/>
            <person name="Shen B."/>
        </authorList>
    </citation>
    <scope>NUCLEOTIDE SEQUENCE [LARGE SCALE GENOMIC DNA]</scope>
    <source>
        <strain evidence="5 6">NPDC000140</strain>
    </source>
</reference>
<evidence type="ECO:0000313" key="5">
    <source>
        <dbReference type="EMBL" id="MFF5200102.1"/>
    </source>
</evidence>